<evidence type="ECO:0000313" key="4">
    <source>
        <dbReference type="Proteomes" id="UP000646365"/>
    </source>
</evidence>
<evidence type="ECO:0008006" key="5">
    <source>
        <dbReference type="Google" id="ProtNLM"/>
    </source>
</evidence>
<reference evidence="3" key="2">
    <citation type="submission" date="2020-09" db="EMBL/GenBank/DDBJ databases">
        <authorList>
            <person name="Sun Q."/>
            <person name="Zhou Y."/>
        </authorList>
    </citation>
    <scope>NUCLEOTIDE SEQUENCE</scope>
    <source>
        <strain evidence="3">CGMCC 1.15725</strain>
    </source>
</reference>
<accession>A0A8J3E3M1</accession>
<dbReference type="AlphaFoldDB" id="A0A8J3E3M1"/>
<feature type="chain" id="PRO_5035208675" description="Lipoprotein" evidence="2">
    <location>
        <begin position="25"/>
        <end position="83"/>
    </location>
</feature>
<keyword evidence="4" id="KW-1185">Reference proteome</keyword>
<evidence type="ECO:0000256" key="1">
    <source>
        <dbReference type="SAM" id="Coils"/>
    </source>
</evidence>
<reference evidence="3" key="1">
    <citation type="journal article" date="2014" name="Int. J. Syst. Evol. Microbiol.">
        <title>Complete genome sequence of Corynebacterium casei LMG S-19264T (=DSM 44701T), isolated from a smear-ripened cheese.</title>
        <authorList>
            <consortium name="US DOE Joint Genome Institute (JGI-PGF)"/>
            <person name="Walter F."/>
            <person name="Albersmeier A."/>
            <person name="Kalinowski J."/>
            <person name="Ruckert C."/>
        </authorList>
    </citation>
    <scope>NUCLEOTIDE SEQUENCE</scope>
    <source>
        <strain evidence="3">CGMCC 1.15725</strain>
    </source>
</reference>
<proteinExistence type="predicted"/>
<keyword evidence="2" id="KW-0732">Signal</keyword>
<feature type="signal peptide" evidence="2">
    <location>
        <begin position="1"/>
        <end position="24"/>
    </location>
</feature>
<dbReference type="InterPro" id="IPR021793">
    <property type="entry name" value="Oprl"/>
</dbReference>
<sequence length="83" mass="8682">MTRIKMLSLVVPPLLALGACNSLSDQDRALLNSASQNAEAAKQQAAQAAATAQQALAAAQAAEADAKSANEKADRMFQRSLRK</sequence>
<protein>
    <recommendedName>
        <fullName evidence="5">Lipoprotein</fullName>
    </recommendedName>
</protein>
<evidence type="ECO:0000313" key="3">
    <source>
        <dbReference type="EMBL" id="GGF19824.1"/>
    </source>
</evidence>
<dbReference type="Pfam" id="PF11839">
    <property type="entry name" value="Alanine_zipper"/>
    <property type="match status" value="1"/>
</dbReference>
<dbReference type="Proteomes" id="UP000646365">
    <property type="component" value="Unassembled WGS sequence"/>
</dbReference>
<evidence type="ECO:0000256" key="2">
    <source>
        <dbReference type="SAM" id="SignalP"/>
    </source>
</evidence>
<dbReference type="EMBL" id="BMJQ01000006">
    <property type="protein sequence ID" value="GGF19824.1"/>
    <property type="molecule type" value="Genomic_DNA"/>
</dbReference>
<name>A0A8J3E3M1_9PROT</name>
<organism evidence="3 4">
    <name type="scientific">Aliidongia dinghuensis</name>
    <dbReference type="NCBI Taxonomy" id="1867774"/>
    <lineage>
        <taxon>Bacteria</taxon>
        <taxon>Pseudomonadati</taxon>
        <taxon>Pseudomonadota</taxon>
        <taxon>Alphaproteobacteria</taxon>
        <taxon>Rhodospirillales</taxon>
        <taxon>Dongiaceae</taxon>
        <taxon>Aliidongia</taxon>
    </lineage>
</organism>
<feature type="coiled-coil region" evidence="1">
    <location>
        <begin position="31"/>
        <end position="79"/>
    </location>
</feature>
<keyword evidence="1" id="KW-0175">Coiled coil</keyword>
<comment type="caution">
    <text evidence="3">The sequence shown here is derived from an EMBL/GenBank/DDBJ whole genome shotgun (WGS) entry which is preliminary data.</text>
</comment>
<gene>
    <name evidence="3" type="ORF">GCM10011611_27260</name>
</gene>
<dbReference type="PROSITE" id="PS51257">
    <property type="entry name" value="PROKAR_LIPOPROTEIN"/>
    <property type="match status" value="1"/>
</dbReference>
<dbReference type="RefSeq" id="WP_189046549.1">
    <property type="nucleotide sequence ID" value="NZ_BMJQ01000006.1"/>
</dbReference>